<evidence type="ECO:0000313" key="2">
    <source>
        <dbReference type="EMBL" id="ORC82108.1"/>
    </source>
</evidence>
<feature type="compositionally biased region" description="Basic and acidic residues" evidence="1">
    <location>
        <begin position="93"/>
        <end position="105"/>
    </location>
</feature>
<organism evidence="2 3">
    <name type="scientific">Trypanosoma theileri</name>
    <dbReference type="NCBI Taxonomy" id="67003"/>
    <lineage>
        <taxon>Eukaryota</taxon>
        <taxon>Discoba</taxon>
        <taxon>Euglenozoa</taxon>
        <taxon>Kinetoplastea</taxon>
        <taxon>Metakinetoplastina</taxon>
        <taxon>Trypanosomatida</taxon>
        <taxon>Trypanosomatidae</taxon>
        <taxon>Trypanosoma</taxon>
    </lineage>
</organism>
<feature type="compositionally biased region" description="Low complexity" evidence="1">
    <location>
        <begin position="247"/>
        <end position="273"/>
    </location>
</feature>
<feature type="compositionally biased region" description="Low complexity" evidence="1">
    <location>
        <begin position="213"/>
        <end position="230"/>
    </location>
</feature>
<feature type="compositionally biased region" description="Polar residues" evidence="1">
    <location>
        <begin position="106"/>
        <end position="142"/>
    </location>
</feature>
<evidence type="ECO:0000313" key="3">
    <source>
        <dbReference type="Proteomes" id="UP000192257"/>
    </source>
</evidence>
<evidence type="ECO:0000256" key="1">
    <source>
        <dbReference type="SAM" id="MobiDB-lite"/>
    </source>
</evidence>
<dbReference type="RefSeq" id="XP_028877132.1">
    <property type="nucleotide sequence ID" value="XM_029031582.1"/>
</dbReference>
<dbReference type="VEuPathDB" id="TriTrypDB:TM35_000981110"/>
<dbReference type="EMBL" id="NBCO01000098">
    <property type="protein sequence ID" value="ORC82108.1"/>
    <property type="molecule type" value="Genomic_DNA"/>
</dbReference>
<feature type="region of interest" description="Disordered" evidence="1">
    <location>
        <begin position="1"/>
        <end position="285"/>
    </location>
</feature>
<dbReference type="GeneID" id="39991362"/>
<proteinExistence type="predicted"/>
<gene>
    <name evidence="2" type="ORF">TM35_000981110</name>
</gene>
<name>A0A1X0NEE2_9TRYP</name>
<dbReference type="Proteomes" id="UP000192257">
    <property type="component" value="Unassembled WGS sequence"/>
</dbReference>
<accession>A0A1X0NEE2</accession>
<comment type="caution">
    <text evidence="2">The sequence shown here is derived from an EMBL/GenBank/DDBJ whole genome shotgun (WGS) entry which is preliminary data.</text>
</comment>
<feature type="compositionally biased region" description="Basic and acidic residues" evidence="1">
    <location>
        <begin position="143"/>
        <end position="161"/>
    </location>
</feature>
<dbReference type="AlphaFoldDB" id="A0A1X0NEE2"/>
<reference evidence="2 3" key="1">
    <citation type="submission" date="2017-03" db="EMBL/GenBank/DDBJ databases">
        <title>An alternative strategy for trypanosome survival in the mammalian bloodstream revealed through genome and transcriptome analysis of the ubiquitous bovine parasite Trypanosoma (Megatrypanum) theileri.</title>
        <authorList>
            <person name="Kelly S."/>
            <person name="Ivens A."/>
            <person name="Mott A."/>
            <person name="O'Neill E."/>
            <person name="Emms D."/>
            <person name="Macleod O."/>
            <person name="Voorheis P."/>
            <person name="Matthews J."/>
            <person name="Matthews K."/>
            <person name="Carrington M."/>
        </authorList>
    </citation>
    <scope>NUCLEOTIDE SEQUENCE [LARGE SCALE GENOMIC DNA]</scope>
    <source>
        <strain evidence="2">Edinburgh</strain>
    </source>
</reference>
<protein>
    <submittedName>
        <fullName evidence="2">Uncharacterized protein</fullName>
    </submittedName>
</protein>
<sequence>MSTSFVCVLGASDESNLEREPEAIAPEGSSRPCTPGTEPTCKEEKPAPQLSPEPIPRQSDQVSRVDGPPMESGGGGGGARGAQQGDSGLVVGRPEDAKQLGKDNEVLTSHTTTLNSGSGTQSDLRQKESQIPATSPSQTQQDSLKETGGHAEHENTEDNRHISAGQDHPSNNVVAREDAPATNTDQAGRPQETQNGLHPNSSTEPSTSGTNAQEESTQQEQTSDTQDSQSKNGTDEAARTTSDTPINNNNEESPSSTTTTTTTTTTTLPPELTNNKKSDADSSSSISSVWMRTAAPLLIVTVLFSASVY</sequence>
<feature type="compositionally biased region" description="Polar residues" evidence="1">
    <location>
        <begin position="181"/>
        <end position="212"/>
    </location>
</feature>
<keyword evidence="3" id="KW-1185">Reference proteome</keyword>